<sequence length="147" mass="16735">MKRIWWLSLFVILLVGPSVQALSWAYPFVVWEGKVYEVKQEQFIEGNDIGYKIGKVETQPDDMSGNYYGDASNYYPIGTNYYKINGTSTSDAIAVKSDNQWVKAVYVHKAPFHIMNVLTNVYFISAVVVLMLIVIGIPFLPVKTRNE</sequence>
<reference evidence="2 3" key="1">
    <citation type="submission" date="2019-11" db="EMBL/GenBank/DDBJ databases">
        <title>Genome sequences of 17 halophilic strains isolated from different environments.</title>
        <authorList>
            <person name="Furrow R.E."/>
        </authorList>
    </citation>
    <scope>NUCLEOTIDE SEQUENCE [LARGE SCALE GENOMIC DNA]</scope>
    <source>
        <strain evidence="2 3">22514_16_FS</strain>
    </source>
</reference>
<evidence type="ECO:0000313" key="2">
    <source>
        <dbReference type="EMBL" id="MYL34869.1"/>
    </source>
</evidence>
<keyword evidence="1" id="KW-0472">Membrane</keyword>
<keyword evidence="1" id="KW-1133">Transmembrane helix</keyword>
<keyword evidence="1" id="KW-0812">Transmembrane</keyword>
<accession>A0A6I5A471</accession>
<proteinExistence type="predicted"/>
<comment type="caution">
    <text evidence="2">The sequence shown here is derived from an EMBL/GenBank/DDBJ whole genome shotgun (WGS) entry which is preliminary data.</text>
</comment>
<dbReference type="Proteomes" id="UP000468638">
    <property type="component" value="Unassembled WGS sequence"/>
</dbReference>
<dbReference type="EMBL" id="WMEQ01000012">
    <property type="protein sequence ID" value="MYL34869.1"/>
    <property type="molecule type" value="Genomic_DNA"/>
</dbReference>
<evidence type="ECO:0000313" key="3">
    <source>
        <dbReference type="Proteomes" id="UP000468638"/>
    </source>
</evidence>
<organism evidence="2 3">
    <name type="scientific">Pontibacillus yanchengensis</name>
    <dbReference type="NCBI Taxonomy" id="462910"/>
    <lineage>
        <taxon>Bacteria</taxon>
        <taxon>Bacillati</taxon>
        <taxon>Bacillota</taxon>
        <taxon>Bacilli</taxon>
        <taxon>Bacillales</taxon>
        <taxon>Bacillaceae</taxon>
        <taxon>Pontibacillus</taxon>
    </lineage>
</organism>
<name>A0A6I5A471_9BACI</name>
<gene>
    <name evidence="2" type="ORF">GLW05_14840</name>
</gene>
<feature type="transmembrane region" description="Helical" evidence="1">
    <location>
        <begin position="121"/>
        <end position="142"/>
    </location>
</feature>
<dbReference type="AlphaFoldDB" id="A0A6I5A471"/>
<protein>
    <submittedName>
        <fullName evidence="2">Uncharacterized protein</fullName>
    </submittedName>
</protein>
<evidence type="ECO:0000256" key="1">
    <source>
        <dbReference type="SAM" id="Phobius"/>
    </source>
</evidence>
<dbReference type="OrthoDB" id="2357153at2"/>
<dbReference type="RefSeq" id="WP_160909944.1">
    <property type="nucleotide sequence ID" value="NZ_WMEQ01000012.1"/>
</dbReference>